<dbReference type="RefSeq" id="WP_062797718.1">
    <property type="nucleotide sequence ID" value="NZ_CP014844.1"/>
</dbReference>
<dbReference type="InterPro" id="IPR011990">
    <property type="entry name" value="TPR-like_helical_dom_sf"/>
</dbReference>
<proteinExistence type="predicted"/>
<dbReference type="EMBL" id="CP014844">
    <property type="protein sequence ID" value="AMR77342.1"/>
    <property type="molecule type" value="Genomic_DNA"/>
</dbReference>
<dbReference type="Pfam" id="PF06041">
    <property type="entry name" value="DUF924"/>
    <property type="match status" value="1"/>
</dbReference>
<evidence type="ECO:0008006" key="3">
    <source>
        <dbReference type="Google" id="ProtNLM"/>
    </source>
</evidence>
<dbReference type="InterPro" id="IPR010323">
    <property type="entry name" value="DUF924"/>
</dbReference>
<evidence type="ECO:0000313" key="2">
    <source>
        <dbReference type="Proteomes" id="UP000075238"/>
    </source>
</evidence>
<organism evidence="1 2">
    <name type="scientific">Cupriavidus nantongensis</name>
    <dbReference type="NCBI Taxonomy" id="1796606"/>
    <lineage>
        <taxon>Bacteria</taxon>
        <taxon>Pseudomonadati</taxon>
        <taxon>Pseudomonadota</taxon>
        <taxon>Betaproteobacteria</taxon>
        <taxon>Burkholderiales</taxon>
        <taxon>Burkholderiaceae</taxon>
        <taxon>Cupriavidus</taxon>
    </lineage>
</organism>
<protein>
    <recommendedName>
        <fullName evidence="3">DUF924 domain-containing protein</fullName>
    </recommendedName>
</protein>
<dbReference type="Gene3D" id="1.25.40.10">
    <property type="entry name" value="Tetratricopeptide repeat domain"/>
    <property type="match status" value="1"/>
</dbReference>
<evidence type="ECO:0000313" key="1">
    <source>
        <dbReference type="EMBL" id="AMR77342.1"/>
    </source>
</evidence>
<dbReference type="KEGG" id="cnan:A2G96_06130"/>
<dbReference type="Gene3D" id="1.20.58.320">
    <property type="entry name" value="TPR-like"/>
    <property type="match status" value="1"/>
</dbReference>
<dbReference type="AlphaFoldDB" id="A0A142JGY0"/>
<name>A0A142JGY0_9BURK</name>
<dbReference type="Proteomes" id="UP000075238">
    <property type="component" value="Chromosome 1"/>
</dbReference>
<reference evidence="1 2" key="1">
    <citation type="submission" date="2016-03" db="EMBL/GenBank/DDBJ databases">
        <title>Complete genome sequence of a novel chlorpyrifos degrading bacterium, Cupriavidus nantongensis sp. X1.</title>
        <authorList>
            <person name="Fang L."/>
        </authorList>
    </citation>
    <scope>NUCLEOTIDE SEQUENCE [LARGE SCALE GENOMIC DNA]</scope>
    <source>
        <strain evidence="1 2">X1</strain>
    </source>
</reference>
<accession>A0A142JGY0</accession>
<dbReference type="OrthoDB" id="7593450at2"/>
<dbReference type="STRING" id="1796606.A2G96_06130"/>
<dbReference type="SUPFAM" id="SSF48452">
    <property type="entry name" value="TPR-like"/>
    <property type="match status" value="1"/>
</dbReference>
<keyword evidence="2" id="KW-1185">Reference proteome</keyword>
<sequence length="198" mass="22405">MTAQLPEDALRVLDFWFDQPGSAAWNTARPQWFTKSDAFDAQIRANFLSAWQVACDGAPDDWSVTPEGACARVVLLDQFPRNMFRNDPRSFGTDAQALALARRIVATGMDRALPTDYHRMFCYMPFEHSEALEDQDQAVRLMTQLREASGGVVDVVEWAEKHRVIIARFGRFPHRNAVLGRHSTAEEQAFLQQPGSSF</sequence>
<gene>
    <name evidence="1" type="ORF">A2G96_06130</name>
</gene>